<dbReference type="PROSITE" id="PS50801">
    <property type="entry name" value="STAS"/>
    <property type="match status" value="1"/>
</dbReference>
<dbReference type="InterPro" id="IPR002645">
    <property type="entry name" value="STAS_dom"/>
</dbReference>
<protein>
    <submittedName>
        <fullName evidence="2">STAS domain-containing protein</fullName>
    </submittedName>
</protein>
<evidence type="ECO:0000259" key="1">
    <source>
        <dbReference type="PROSITE" id="PS50801"/>
    </source>
</evidence>
<evidence type="ECO:0000313" key="3">
    <source>
        <dbReference type="Proteomes" id="UP000663791"/>
    </source>
</evidence>
<dbReference type="Gene3D" id="3.30.750.24">
    <property type="entry name" value="STAS domain"/>
    <property type="match status" value="1"/>
</dbReference>
<dbReference type="CDD" id="cd07043">
    <property type="entry name" value="STAS_anti-anti-sigma_factors"/>
    <property type="match status" value="1"/>
</dbReference>
<dbReference type="EMBL" id="JAERTX010000015">
    <property type="protein sequence ID" value="MBM9461290.1"/>
    <property type="molecule type" value="Genomic_DNA"/>
</dbReference>
<dbReference type="SUPFAM" id="SSF52091">
    <property type="entry name" value="SpoIIaa-like"/>
    <property type="match status" value="1"/>
</dbReference>
<gene>
    <name evidence="2" type="ORF">JK386_15420</name>
</gene>
<keyword evidence="3" id="KW-1185">Reference proteome</keyword>
<dbReference type="Proteomes" id="UP000663791">
    <property type="component" value="Unassembled WGS sequence"/>
</dbReference>
<evidence type="ECO:0000313" key="2">
    <source>
        <dbReference type="EMBL" id="MBM9461290.1"/>
    </source>
</evidence>
<organism evidence="2 3">
    <name type="scientific">Nocardioides faecalis</name>
    <dbReference type="NCBI Taxonomy" id="2803858"/>
    <lineage>
        <taxon>Bacteria</taxon>
        <taxon>Bacillati</taxon>
        <taxon>Actinomycetota</taxon>
        <taxon>Actinomycetes</taxon>
        <taxon>Propionibacteriales</taxon>
        <taxon>Nocardioidaceae</taxon>
        <taxon>Nocardioides</taxon>
    </lineage>
</organism>
<name>A0A939BZQ1_9ACTN</name>
<dbReference type="InterPro" id="IPR058548">
    <property type="entry name" value="MlaB-like_STAS"/>
</dbReference>
<comment type="caution">
    <text evidence="2">The sequence shown here is derived from an EMBL/GenBank/DDBJ whole genome shotgun (WGS) entry which is preliminary data.</text>
</comment>
<dbReference type="AlphaFoldDB" id="A0A939BZQ1"/>
<reference evidence="2" key="1">
    <citation type="submission" date="2021-01" db="EMBL/GenBank/DDBJ databases">
        <title>Novel species in genus Nocardioides.</title>
        <authorList>
            <person name="Zhang G."/>
        </authorList>
    </citation>
    <scope>NUCLEOTIDE SEQUENCE</scope>
    <source>
        <strain evidence="2">Zg-536</strain>
    </source>
</reference>
<feature type="domain" description="STAS" evidence="1">
    <location>
        <begin position="1"/>
        <end position="107"/>
    </location>
</feature>
<sequence>MEIRSEHGVLVLSGDLDVRSTQAVRAALYSHLAEQSRYDDSAVAVVDISGVRSADATALKMLAAANRIAHRTGARIRVRGACPAVRRMLHLTHLIRLVELEREPVGA</sequence>
<accession>A0A939BZQ1</accession>
<proteinExistence type="predicted"/>
<dbReference type="InterPro" id="IPR036513">
    <property type="entry name" value="STAS_dom_sf"/>
</dbReference>
<dbReference type="Pfam" id="PF13466">
    <property type="entry name" value="STAS_2"/>
    <property type="match status" value="1"/>
</dbReference>